<dbReference type="Pfam" id="PF12974">
    <property type="entry name" value="Phosphonate-bd"/>
    <property type="match status" value="1"/>
</dbReference>
<organism evidence="1">
    <name type="scientific">Caldilinea aerophila</name>
    <dbReference type="NCBI Taxonomy" id="133453"/>
    <lineage>
        <taxon>Bacteria</taxon>
        <taxon>Bacillati</taxon>
        <taxon>Chloroflexota</taxon>
        <taxon>Caldilineae</taxon>
        <taxon>Caldilineales</taxon>
        <taxon>Caldilineaceae</taxon>
        <taxon>Caldilinea</taxon>
    </lineage>
</organism>
<proteinExistence type="predicted"/>
<dbReference type="SUPFAM" id="SSF53850">
    <property type="entry name" value="Periplasmic binding protein-like II"/>
    <property type="match status" value="1"/>
</dbReference>
<sequence>MRMFFRVAWKAGSDPAKAIHCANWALILVLLFTAACTSEEPLRSVRLQQQLLSDEVYAPLQTTHVCWRLGFDRRLEPKEDVRQVASLARWLEQATGLPWCIQITLPGEALIDQLCNGEVDFAVMGMVSYLQAHHRCGAQIIVRGLNSAGEDVYRAAIVVPVHSSIATLADLRGRSFAFGAPNSTQGHLIPRLMLQEAGLTLNDFRIFTFNESHAATAKAVTSGRFDAGALQDTLAIKLAERKLVRILAFSEPYPSSGIVAAPDVPTQTIMLTQEALVRLDPQGADAQALYHWERSEMPHGFVKAHDADYQPLRELAAAIGLLEP</sequence>
<evidence type="ECO:0000313" key="1">
    <source>
        <dbReference type="EMBL" id="HDX30560.1"/>
    </source>
</evidence>
<comment type="caution">
    <text evidence="1">The sequence shown here is derived from an EMBL/GenBank/DDBJ whole genome shotgun (WGS) entry which is preliminary data.</text>
</comment>
<dbReference type="EMBL" id="DSMG01000042">
    <property type="protein sequence ID" value="HDX30560.1"/>
    <property type="molecule type" value="Genomic_DNA"/>
</dbReference>
<dbReference type="PANTHER" id="PTHR35841">
    <property type="entry name" value="PHOSPHONATES-BINDING PERIPLASMIC PROTEIN"/>
    <property type="match status" value="1"/>
</dbReference>
<protein>
    <submittedName>
        <fullName evidence="1">Phosphate/phosphite/phosphonate ABC transporter substrate-binding protein</fullName>
    </submittedName>
</protein>
<dbReference type="AlphaFoldDB" id="A0A7C1FPZ5"/>
<dbReference type="Gene3D" id="3.40.190.10">
    <property type="entry name" value="Periplasmic binding protein-like II"/>
    <property type="match status" value="2"/>
</dbReference>
<reference evidence="1" key="1">
    <citation type="journal article" date="2020" name="mSystems">
        <title>Genome- and Community-Level Interaction Insights into Carbon Utilization and Element Cycling Functions of Hydrothermarchaeota in Hydrothermal Sediment.</title>
        <authorList>
            <person name="Zhou Z."/>
            <person name="Liu Y."/>
            <person name="Xu W."/>
            <person name="Pan J."/>
            <person name="Luo Z.H."/>
            <person name="Li M."/>
        </authorList>
    </citation>
    <scope>NUCLEOTIDE SEQUENCE [LARGE SCALE GENOMIC DNA]</scope>
    <source>
        <strain evidence="1">SpSt-289</strain>
    </source>
</reference>
<name>A0A7C1FPZ5_9CHLR</name>
<dbReference type="PANTHER" id="PTHR35841:SF1">
    <property type="entry name" value="PHOSPHONATES-BINDING PERIPLASMIC PROTEIN"/>
    <property type="match status" value="1"/>
</dbReference>
<accession>A0A7C1FPZ5</accession>
<gene>
    <name evidence="1" type="ORF">ENQ20_03590</name>
</gene>